<keyword evidence="2" id="KW-1185">Reference proteome</keyword>
<dbReference type="EMBL" id="CAXLJM020000013">
    <property type="protein sequence ID" value="CAL8079063.1"/>
    <property type="molecule type" value="Genomic_DNA"/>
</dbReference>
<evidence type="ECO:0000313" key="2">
    <source>
        <dbReference type="Proteomes" id="UP001642540"/>
    </source>
</evidence>
<protein>
    <recommendedName>
        <fullName evidence="3">Glycine zipper domain-containing protein</fullName>
    </recommendedName>
</protein>
<evidence type="ECO:0000313" key="1">
    <source>
        <dbReference type="EMBL" id="CAL8079063.1"/>
    </source>
</evidence>
<proteinExistence type="predicted"/>
<gene>
    <name evidence="1" type="ORF">ODALV1_LOCUS4269</name>
</gene>
<dbReference type="Proteomes" id="UP001642540">
    <property type="component" value="Unassembled WGS sequence"/>
</dbReference>
<reference evidence="1 2" key="1">
    <citation type="submission" date="2024-08" db="EMBL/GenBank/DDBJ databases">
        <authorList>
            <person name="Cucini C."/>
            <person name="Frati F."/>
        </authorList>
    </citation>
    <scope>NUCLEOTIDE SEQUENCE [LARGE SCALE GENOMIC DNA]</scope>
</reference>
<organism evidence="1 2">
    <name type="scientific">Orchesella dallaii</name>
    <dbReference type="NCBI Taxonomy" id="48710"/>
    <lineage>
        <taxon>Eukaryota</taxon>
        <taxon>Metazoa</taxon>
        <taxon>Ecdysozoa</taxon>
        <taxon>Arthropoda</taxon>
        <taxon>Hexapoda</taxon>
        <taxon>Collembola</taxon>
        <taxon>Entomobryomorpha</taxon>
        <taxon>Entomobryoidea</taxon>
        <taxon>Orchesellidae</taxon>
        <taxon>Orchesellinae</taxon>
        <taxon>Orchesella</taxon>
    </lineage>
</organism>
<accession>A0ABP1PVJ7</accession>
<evidence type="ECO:0008006" key="3">
    <source>
        <dbReference type="Google" id="ProtNLM"/>
    </source>
</evidence>
<sequence length="218" mass="20925">MFMMRGKKDQKFTKWASKSSSSAFVFWLLLSNCLCESVLGTHIKMPGVSRGAYGMRALGLGGLGGAIGAGIGALDGPVRAAQLGAAGGAIGGMVGGALEQQGTVFTMLGATAGGYVGGFVGGLLGGATGSVADVVLTALSTTAFAALGCAYGHDTFGVPGAVAGTLGGAVVGNGIGLYIVGPAAVIATGGIVGLVSGGSGSYFGAQMAAPTPDPSEVD</sequence>
<name>A0ABP1PVJ7_9HEXA</name>
<comment type="caution">
    <text evidence="1">The sequence shown here is derived from an EMBL/GenBank/DDBJ whole genome shotgun (WGS) entry which is preliminary data.</text>
</comment>